<evidence type="ECO:0000313" key="4">
    <source>
        <dbReference type="EMBL" id="CAA2955260.1"/>
    </source>
</evidence>
<dbReference type="GO" id="GO:0005829">
    <property type="term" value="C:cytosol"/>
    <property type="evidence" value="ECO:0007669"/>
    <property type="project" value="UniProtKB-SubCell"/>
</dbReference>
<comment type="subcellular location">
    <subcellularLocation>
        <location evidence="1">Cytoplasm</location>
        <location evidence="1">Cytosol</location>
    </subcellularLocation>
</comment>
<keyword evidence="2" id="KW-0472">Membrane</keyword>
<keyword evidence="5" id="KW-1185">Reference proteome</keyword>
<protein>
    <recommendedName>
        <fullName evidence="1">Glutathione S-transferase</fullName>
        <ecNumber evidence="1">2.5.1.18</ecNumber>
    </recommendedName>
</protein>
<evidence type="ECO:0000313" key="5">
    <source>
        <dbReference type="Proteomes" id="UP000594638"/>
    </source>
</evidence>
<dbReference type="SUPFAM" id="SSF52833">
    <property type="entry name" value="Thioredoxin-like"/>
    <property type="match status" value="1"/>
</dbReference>
<gene>
    <name evidence="4" type="ORF">OLEA9_A000488</name>
</gene>
<evidence type="ECO:0000259" key="3">
    <source>
        <dbReference type="PROSITE" id="PS50404"/>
    </source>
</evidence>
<dbReference type="InterPro" id="IPR045073">
    <property type="entry name" value="Omega/Tau-like"/>
</dbReference>
<comment type="caution">
    <text evidence="4">The sequence shown here is derived from an EMBL/GenBank/DDBJ whole genome shotgun (WGS) entry which is preliminary data.</text>
</comment>
<dbReference type="InterPro" id="IPR036249">
    <property type="entry name" value="Thioredoxin-like_sf"/>
</dbReference>
<dbReference type="Proteomes" id="UP000594638">
    <property type="component" value="Unassembled WGS sequence"/>
</dbReference>
<comment type="function">
    <text evidence="1">Is involved in the conjugation of reduced glutathione to a wide number of exogenous and endogenous hydrophobic electrophiles.</text>
</comment>
<proteinExistence type="inferred from homology"/>
<dbReference type="Gramene" id="OE9A000488T1">
    <property type="protein sequence ID" value="OE9A000488C1"/>
    <property type="gene ID" value="OE9A000488"/>
</dbReference>
<keyword evidence="1" id="KW-0963">Cytoplasm</keyword>
<dbReference type="EMBL" id="CACTIH010000144">
    <property type="protein sequence ID" value="CAA2955260.1"/>
    <property type="molecule type" value="Genomic_DNA"/>
</dbReference>
<dbReference type="GO" id="GO:0006749">
    <property type="term" value="P:glutathione metabolic process"/>
    <property type="evidence" value="ECO:0007669"/>
    <property type="project" value="TreeGrafter"/>
</dbReference>
<evidence type="ECO:0000256" key="2">
    <source>
        <dbReference type="SAM" id="Phobius"/>
    </source>
</evidence>
<reference evidence="4 5" key="1">
    <citation type="submission" date="2019-12" db="EMBL/GenBank/DDBJ databases">
        <authorList>
            <person name="Alioto T."/>
            <person name="Alioto T."/>
            <person name="Gomez Garrido J."/>
        </authorList>
    </citation>
    <scope>NUCLEOTIDE SEQUENCE [LARGE SCALE GENOMIC DNA]</scope>
</reference>
<comment type="catalytic activity">
    <reaction evidence="1">
        <text>RX + glutathione = an S-substituted glutathione + a halide anion + H(+)</text>
        <dbReference type="Rhea" id="RHEA:16437"/>
        <dbReference type="ChEBI" id="CHEBI:15378"/>
        <dbReference type="ChEBI" id="CHEBI:16042"/>
        <dbReference type="ChEBI" id="CHEBI:17792"/>
        <dbReference type="ChEBI" id="CHEBI:57925"/>
        <dbReference type="ChEBI" id="CHEBI:90779"/>
        <dbReference type="EC" id="2.5.1.18"/>
    </reaction>
</comment>
<comment type="similarity">
    <text evidence="1">Belongs to the GST superfamily.</text>
</comment>
<organism evidence="4 5">
    <name type="scientific">Olea europaea subsp. europaea</name>
    <dbReference type="NCBI Taxonomy" id="158383"/>
    <lineage>
        <taxon>Eukaryota</taxon>
        <taxon>Viridiplantae</taxon>
        <taxon>Streptophyta</taxon>
        <taxon>Embryophyta</taxon>
        <taxon>Tracheophyta</taxon>
        <taxon>Spermatophyta</taxon>
        <taxon>Magnoliopsida</taxon>
        <taxon>eudicotyledons</taxon>
        <taxon>Gunneridae</taxon>
        <taxon>Pentapetalae</taxon>
        <taxon>asterids</taxon>
        <taxon>lamiids</taxon>
        <taxon>Lamiales</taxon>
        <taxon>Oleaceae</taxon>
        <taxon>Oleeae</taxon>
        <taxon>Olea</taxon>
    </lineage>
</organism>
<keyword evidence="2" id="KW-0812">Transmembrane</keyword>
<sequence length="94" mass="10844">MALNLKSIEYDFIQENPHDKTERLLKANPVLKKIPVLIHDGQSICESLIIVMLGIMPGSGLLILMISGFHYTRSLKKHQQRKQERKSSREYVKV</sequence>
<dbReference type="Pfam" id="PF02798">
    <property type="entry name" value="GST_N"/>
    <property type="match status" value="1"/>
</dbReference>
<dbReference type="InterPro" id="IPR004045">
    <property type="entry name" value="Glutathione_S-Trfase_N"/>
</dbReference>
<feature type="transmembrane region" description="Helical" evidence="2">
    <location>
        <begin position="48"/>
        <end position="72"/>
    </location>
</feature>
<dbReference type="PROSITE" id="PS50404">
    <property type="entry name" value="GST_NTER"/>
    <property type="match status" value="1"/>
</dbReference>
<accession>A0A8S0PPB8</accession>
<dbReference type="PANTHER" id="PTHR11260:SF698">
    <property type="entry name" value="GLUTATHIONE TRANSFERASE"/>
    <property type="match status" value="1"/>
</dbReference>
<keyword evidence="1" id="KW-0808">Transferase</keyword>
<evidence type="ECO:0000256" key="1">
    <source>
        <dbReference type="RuleBase" id="RU369102"/>
    </source>
</evidence>
<dbReference type="OrthoDB" id="202840at2759"/>
<dbReference type="Gene3D" id="3.40.30.10">
    <property type="entry name" value="Glutaredoxin"/>
    <property type="match status" value="1"/>
</dbReference>
<dbReference type="PANTHER" id="PTHR11260">
    <property type="entry name" value="GLUTATHIONE S-TRANSFERASE, GST, SUPERFAMILY, GST DOMAIN CONTAINING"/>
    <property type="match status" value="1"/>
</dbReference>
<dbReference type="GO" id="GO:0004364">
    <property type="term" value="F:glutathione transferase activity"/>
    <property type="evidence" value="ECO:0007669"/>
    <property type="project" value="UniProtKB-UniRule"/>
</dbReference>
<keyword evidence="2" id="KW-1133">Transmembrane helix</keyword>
<feature type="domain" description="GST N-terminal" evidence="3">
    <location>
        <begin position="1"/>
        <end position="62"/>
    </location>
</feature>
<name>A0A8S0PPB8_OLEEU</name>
<dbReference type="AlphaFoldDB" id="A0A8S0PPB8"/>
<dbReference type="EC" id="2.5.1.18" evidence="1"/>